<evidence type="ECO:0000313" key="9">
    <source>
        <dbReference type="EMBL" id="MFM1524558.1"/>
    </source>
</evidence>
<keyword evidence="7" id="KW-0175">Coiled coil</keyword>
<keyword evidence="10" id="KW-1185">Reference proteome</keyword>
<dbReference type="InterPro" id="IPR004254">
    <property type="entry name" value="AdipoR/HlyIII-related"/>
</dbReference>
<dbReference type="RefSeq" id="WP_408126335.1">
    <property type="nucleotide sequence ID" value="NZ_JBFNFH010000004.1"/>
</dbReference>
<feature type="transmembrane region" description="Helical" evidence="8">
    <location>
        <begin position="250"/>
        <end position="269"/>
    </location>
</feature>
<evidence type="ECO:0000256" key="4">
    <source>
        <dbReference type="ARBA" id="ARBA00022692"/>
    </source>
</evidence>
<dbReference type="NCBIfam" id="TIGR01065">
    <property type="entry name" value="hlyIII"/>
    <property type="match status" value="1"/>
</dbReference>
<evidence type="ECO:0000256" key="1">
    <source>
        <dbReference type="ARBA" id="ARBA00004651"/>
    </source>
</evidence>
<sequence length="270" mass="30955">MRNSEDELLEKYNKTKENLEKNKQKIKQIKEQTKFTKEEYIDIINKIKNSDVSNNSELYKIKIYHYNKKINILTEIFNAITHGIGVFLGVIGLLLLLIKANTSTQYIAYSIYGSSIILLFLASTLYHSLSFTKAKKVFRIIDHSSIFLLIAGTYTPYLLLSLSRNGLLYFAIIWSIALIGITIKSTMFDKSSKIGLILYIAMGWISVLMINDLIKSINIVGIFLLALGGLTYTFGVYFYKKKDMIFSHVIWHLFVLGGAILMFMSIYIYV</sequence>
<feature type="transmembrane region" description="Helical" evidence="8">
    <location>
        <begin position="166"/>
        <end position="183"/>
    </location>
</feature>
<evidence type="ECO:0000313" key="10">
    <source>
        <dbReference type="Proteomes" id="UP001629536"/>
    </source>
</evidence>
<evidence type="ECO:0000256" key="3">
    <source>
        <dbReference type="ARBA" id="ARBA00022475"/>
    </source>
</evidence>
<feature type="transmembrane region" description="Helical" evidence="8">
    <location>
        <begin position="140"/>
        <end position="160"/>
    </location>
</feature>
<evidence type="ECO:0000256" key="5">
    <source>
        <dbReference type="ARBA" id="ARBA00022989"/>
    </source>
</evidence>
<keyword evidence="3" id="KW-1003">Cell membrane</keyword>
<evidence type="ECO:0000256" key="2">
    <source>
        <dbReference type="ARBA" id="ARBA00008488"/>
    </source>
</evidence>
<dbReference type="Pfam" id="PF03006">
    <property type="entry name" value="HlyIII"/>
    <property type="match status" value="1"/>
</dbReference>
<dbReference type="InterPro" id="IPR005744">
    <property type="entry name" value="Hy-lIII"/>
</dbReference>
<feature type="transmembrane region" description="Helical" evidence="8">
    <location>
        <begin position="106"/>
        <end position="128"/>
    </location>
</feature>
<dbReference type="PANTHER" id="PTHR20855:SF3">
    <property type="entry name" value="LD03007P"/>
    <property type="match status" value="1"/>
</dbReference>
<accession>A0ABW9F6E3</accession>
<feature type="transmembrane region" description="Helical" evidence="8">
    <location>
        <begin position="217"/>
        <end position="238"/>
    </location>
</feature>
<feature type="transmembrane region" description="Helical" evidence="8">
    <location>
        <begin position="76"/>
        <end position="100"/>
    </location>
</feature>
<keyword evidence="6 8" id="KW-0472">Membrane</keyword>
<protein>
    <submittedName>
        <fullName evidence="9">Hemolysin III family protein</fullName>
    </submittedName>
</protein>
<evidence type="ECO:0000256" key="8">
    <source>
        <dbReference type="SAM" id="Phobius"/>
    </source>
</evidence>
<comment type="subcellular location">
    <subcellularLocation>
        <location evidence="1">Cell membrane</location>
        <topology evidence="1">Multi-pass membrane protein</topology>
    </subcellularLocation>
</comment>
<comment type="caution">
    <text evidence="9">The sequence shown here is derived from an EMBL/GenBank/DDBJ whole genome shotgun (WGS) entry which is preliminary data.</text>
</comment>
<feature type="coiled-coil region" evidence="7">
    <location>
        <begin position="2"/>
        <end position="39"/>
    </location>
</feature>
<keyword evidence="5 8" id="KW-1133">Transmembrane helix</keyword>
<proteinExistence type="inferred from homology"/>
<reference evidence="9 10" key="1">
    <citation type="journal article" date="2024" name="Front. Microbiol.">
        <title>Pangenomic and biochemical analyses of Helcococcus ovis reveal widespread tetracycline resistance and a novel bacterial species, Helcococcus bovis.</title>
        <authorList>
            <person name="Cunha F."/>
            <person name="Zhai Y."/>
            <person name="Casaro S."/>
            <person name="Jones K.L."/>
            <person name="Hernandez M."/>
            <person name="Bisinotto R.S."/>
            <person name="Kariyawasam S."/>
            <person name="Brown M.B."/>
            <person name="Phillips A."/>
            <person name="Jeong K.C."/>
            <person name="Galvao K.N."/>
        </authorList>
    </citation>
    <scope>NUCLEOTIDE SEQUENCE [LARGE SCALE GENOMIC DNA]</scope>
    <source>
        <strain evidence="9 10">KG197</strain>
    </source>
</reference>
<feature type="transmembrane region" description="Helical" evidence="8">
    <location>
        <begin position="195"/>
        <end position="211"/>
    </location>
</feature>
<gene>
    <name evidence="9" type="ORF">ABGF40_02615</name>
</gene>
<organism evidence="9 10">
    <name type="scientific">Helcococcus bovis</name>
    <dbReference type="NCBI Taxonomy" id="3153252"/>
    <lineage>
        <taxon>Bacteria</taxon>
        <taxon>Bacillati</taxon>
        <taxon>Bacillota</taxon>
        <taxon>Tissierellia</taxon>
        <taxon>Tissierellales</taxon>
        <taxon>Peptoniphilaceae</taxon>
        <taxon>Helcococcus</taxon>
    </lineage>
</organism>
<name>A0ABW9F6E3_9FIRM</name>
<dbReference type="EMBL" id="JBFNFH010000004">
    <property type="protein sequence ID" value="MFM1524558.1"/>
    <property type="molecule type" value="Genomic_DNA"/>
</dbReference>
<evidence type="ECO:0000256" key="6">
    <source>
        <dbReference type="ARBA" id="ARBA00023136"/>
    </source>
</evidence>
<dbReference type="PANTHER" id="PTHR20855">
    <property type="entry name" value="ADIPOR/PROGESTIN RECEPTOR-RELATED"/>
    <property type="match status" value="1"/>
</dbReference>
<comment type="similarity">
    <text evidence="2">Belongs to the UPF0073 (Hly-III) family.</text>
</comment>
<keyword evidence="4 8" id="KW-0812">Transmembrane</keyword>
<dbReference type="Proteomes" id="UP001629536">
    <property type="component" value="Unassembled WGS sequence"/>
</dbReference>
<evidence type="ECO:0000256" key="7">
    <source>
        <dbReference type="SAM" id="Coils"/>
    </source>
</evidence>